<evidence type="ECO:0000313" key="2">
    <source>
        <dbReference type="EMBL" id="SEO20098.1"/>
    </source>
</evidence>
<gene>
    <name evidence="2" type="ORF">SAMN05216227_10608</name>
</gene>
<dbReference type="Proteomes" id="UP000183002">
    <property type="component" value="Unassembled WGS sequence"/>
</dbReference>
<name>A0A1H8MS80_9RHOB</name>
<accession>A0A1H8MS80</accession>
<sequence>MAVLSTIRRPNIRREIPAVLALAVPIVAGLGAFTLWA</sequence>
<reference evidence="2 3" key="1">
    <citation type="submission" date="2016-10" db="EMBL/GenBank/DDBJ databases">
        <authorList>
            <person name="de Groot N.N."/>
        </authorList>
    </citation>
    <scope>NUCLEOTIDE SEQUENCE [LARGE SCALE GENOMIC DNA]</scope>
    <source>
        <strain evidence="2 3">CGMCC 1.10836</strain>
    </source>
</reference>
<dbReference type="STRING" id="1077947.SAMN05216227_10608"/>
<feature type="transmembrane region" description="Helical" evidence="1">
    <location>
        <begin position="16"/>
        <end position="36"/>
    </location>
</feature>
<proteinExistence type="predicted"/>
<organism evidence="2 3">
    <name type="scientific">Pseudorhodobacter antarcticus</name>
    <dbReference type="NCBI Taxonomy" id="1077947"/>
    <lineage>
        <taxon>Bacteria</taxon>
        <taxon>Pseudomonadati</taxon>
        <taxon>Pseudomonadota</taxon>
        <taxon>Alphaproteobacteria</taxon>
        <taxon>Rhodobacterales</taxon>
        <taxon>Paracoccaceae</taxon>
        <taxon>Pseudorhodobacter</taxon>
    </lineage>
</organism>
<keyword evidence="1" id="KW-0472">Membrane</keyword>
<protein>
    <submittedName>
        <fullName evidence="2">Uncharacterized protein</fullName>
    </submittedName>
</protein>
<evidence type="ECO:0000313" key="3">
    <source>
        <dbReference type="Proteomes" id="UP000183002"/>
    </source>
</evidence>
<keyword evidence="1" id="KW-0812">Transmembrane</keyword>
<dbReference type="EMBL" id="FOCO01000060">
    <property type="protein sequence ID" value="SEO20098.1"/>
    <property type="molecule type" value="Genomic_DNA"/>
</dbReference>
<evidence type="ECO:0000256" key="1">
    <source>
        <dbReference type="SAM" id="Phobius"/>
    </source>
</evidence>
<keyword evidence="1" id="KW-1133">Transmembrane helix</keyword>
<dbReference type="AlphaFoldDB" id="A0A1H8MS80"/>
<keyword evidence="3" id="KW-1185">Reference proteome</keyword>